<evidence type="ECO:0000313" key="3">
    <source>
        <dbReference type="EMBL" id="TPR44274.1"/>
    </source>
</evidence>
<dbReference type="RefSeq" id="WP_140934525.1">
    <property type="nucleotide sequence ID" value="NZ_QUBF01000003.1"/>
</dbReference>
<organism evidence="3 4">
    <name type="scientific">Apilactobacillus micheneri</name>
    <dbReference type="NCBI Taxonomy" id="1899430"/>
    <lineage>
        <taxon>Bacteria</taxon>
        <taxon>Bacillati</taxon>
        <taxon>Bacillota</taxon>
        <taxon>Bacilli</taxon>
        <taxon>Lactobacillales</taxon>
        <taxon>Lactobacillaceae</taxon>
        <taxon>Apilactobacillus</taxon>
    </lineage>
</organism>
<dbReference type="PANTHER" id="PTHR30204">
    <property type="entry name" value="REDOX-CYCLING DRUG-SENSING TRANSCRIPTIONAL ACTIVATOR SOXR"/>
    <property type="match status" value="1"/>
</dbReference>
<feature type="domain" description="HTH merR-type" evidence="2">
    <location>
        <begin position="2"/>
        <end position="71"/>
    </location>
</feature>
<dbReference type="InterPro" id="IPR000551">
    <property type="entry name" value="MerR-type_HTH_dom"/>
</dbReference>
<dbReference type="PROSITE" id="PS50937">
    <property type="entry name" value="HTH_MERR_2"/>
    <property type="match status" value="1"/>
</dbReference>
<gene>
    <name evidence="3" type="ORF">DY130_04330</name>
</gene>
<accession>A0A9Q8MUD6</accession>
<dbReference type="PANTHER" id="PTHR30204:SF98">
    <property type="entry name" value="HTH-TYPE TRANSCRIPTIONAL REGULATOR ADHR"/>
    <property type="match status" value="1"/>
</dbReference>
<protein>
    <submittedName>
        <fullName evidence="3">MerR family transcriptional regulator</fullName>
    </submittedName>
</protein>
<sequence length="138" mass="16364">MNLSITQLCEKYLVSADTIRYYEKISLLPTVPRNNSGRRYYDDGMQKWIEMILCLRNSGVPIKVLQEYVDMIKQGDKTLKARQLLLSEQEKALIQKQRDLQISINRLHHKVNLYKTGEIKQHKNYFEEYQIAKDLKNS</sequence>
<dbReference type="CDD" id="cd01109">
    <property type="entry name" value="HTH_YyaN"/>
    <property type="match status" value="1"/>
</dbReference>
<proteinExistence type="predicted"/>
<dbReference type="SUPFAM" id="SSF46955">
    <property type="entry name" value="Putative DNA-binding domain"/>
    <property type="match status" value="1"/>
</dbReference>
<evidence type="ECO:0000259" key="2">
    <source>
        <dbReference type="PROSITE" id="PS50937"/>
    </source>
</evidence>
<dbReference type="InterPro" id="IPR047057">
    <property type="entry name" value="MerR_fam"/>
</dbReference>
<dbReference type="Gene3D" id="1.10.1660.10">
    <property type="match status" value="1"/>
</dbReference>
<dbReference type="EMBL" id="QUBG01000003">
    <property type="protein sequence ID" value="TPR44274.1"/>
    <property type="molecule type" value="Genomic_DNA"/>
</dbReference>
<dbReference type="Proteomes" id="UP000784700">
    <property type="component" value="Unassembled WGS sequence"/>
</dbReference>
<keyword evidence="1" id="KW-0238">DNA-binding</keyword>
<comment type="caution">
    <text evidence="3">The sequence shown here is derived from an EMBL/GenBank/DDBJ whole genome shotgun (WGS) entry which is preliminary data.</text>
</comment>
<dbReference type="InterPro" id="IPR009061">
    <property type="entry name" value="DNA-bd_dom_put_sf"/>
</dbReference>
<dbReference type="SMART" id="SM00422">
    <property type="entry name" value="HTH_MERR"/>
    <property type="match status" value="1"/>
</dbReference>
<evidence type="ECO:0000256" key="1">
    <source>
        <dbReference type="ARBA" id="ARBA00023125"/>
    </source>
</evidence>
<dbReference type="Pfam" id="PF13411">
    <property type="entry name" value="MerR_1"/>
    <property type="match status" value="1"/>
</dbReference>
<dbReference type="GeneID" id="58108483"/>
<dbReference type="GO" id="GO:0003700">
    <property type="term" value="F:DNA-binding transcription factor activity"/>
    <property type="evidence" value="ECO:0007669"/>
    <property type="project" value="InterPro"/>
</dbReference>
<name>A0A9Q8MUD6_9LACO</name>
<dbReference type="AlphaFoldDB" id="A0A9Q8MUD6"/>
<evidence type="ECO:0000313" key="4">
    <source>
        <dbReference type="Proteomes" id="UP000784700"/>
    </source>
</evidence>
<dbReference type="GO" id="GO:0003677">
    <property type="term" value="F:DNA binding"/>
    <property type="evidence" value="ECO:0007669"/>
    <property type="project" value="UniProtKB-KW"/>
</dbReference>
<reference evidence="3" key="1">
    <citation type="submission" date="2018-08" db="EMBL/GenBank/DDBJ databases">
        <title>Comparative genomics of wild bee and flower associated Lactobacillus reveals potential adaptation to the bee host.</title>
        <authorList>
            <person name="Vuong H.Q."/>
            <person name="Mcfrederick Q.S."/>
        </authorList>
    </citation>
    <scope>NUCLEOTIDE SEQUENCE</scope>
    <source>
        <strain evidence="3">HV_63</strain>
    </source>
</reference>